<reference evidence="1" key="1">
    <citation type="submission" date="2022-08" db="EMBL/GenBank/DDBJ databases">
        <title>Genome Sequence of Lecanicillium fungicola.</title>
        <authorList>
            <person name="Buettner E."/>
        </authorList>
    </citation>
    <scope>NUCLEOTIDE SEQUENCE</scope>
    <source>
        <strain evidence="1">Babe33</strain>
    </source>
</reference>
<accession>A0ACC1N1X6</accession>
<evidence type="ECO:0000313" key="2">
    <source>
        <dbReference type="Proteomes" id="UP001143910"/>
    </source>
</evidence>
<evidence type="ECO:0000313" key="1">
    <source>
        <dbReference type="EMBL" id="KAJ2973003.1"/>
    </source>
</evidence>
<comment type="caution">
    <text evidence="1">The sequence shown here is derived from an EMBL/GenBank/DDBJ whole genome shotgun (WGS) entry which is preliminary data.</text>
</comment>
<organism evidence="1 2">
    <name type="scientific">Zarea fungicola</name>
    <dbReference type="NCBI Taxonomy" id="93591"/>
    <lineage>
        <taxon>Eukaryota</taxon>
        <taxon>Fungi</taxon>
        <taxon>Dikarya</taxon>
        <taxon>Ascomycota</taxon>
        <taxon>Pezizomycotina</taxon>
        <taxon>Sordariomycetes</taxon>
        <taxon>Hypocreomycetidae</taxon>
        <taxon>Hypocreales</taxon>
        <taxon>Cordycipitaceae</taxon>
        <taxon>Zarea</taxon>
    </lineage>
</organism>
<gene>
    <name evidence="1" type="ORF">NQ176_g6843</name>
</gene>
<protein>
    <submittedName>
        <fullName evidence="1">Uncharacterized protein</fullName>
    </submittedName>
</protein>
<dbReference type="Proteomes" id="UP001143910">
    <property type="component" value="Unassembled WGS sequence"/>
</dbReference>
<keyword evidence="2" id="KW-1185">Reference proteome</keyword>
<proteinExistence type="predicted"/>
<dbReference type="EMBL" id="JANJQO010001044">
    <property type="protein sequence ID" value="KAJ2973003.1"/>
    <property type="molecule type" value="Genomic_DNA"/>
</dbReference>
<name>A0ACC1N1X6_9HYPO</name>
<sequence>MDSKTALFIIDVQNALASTPATRVPHAERLTTVLQEILSTARSLPGPKNPTHTPIIVFVQHSQPPKDGALVKGTEPWQLVFEPDQSNPNEMLVHKTTGDTFESNPDLAHQLEAQGVTHVITLGIQSECCVQETALGALAAGFNVTILEDAHSTYNAGDATALEIEKEVEELIRSRGGKSMPYKAALEKWKATATIC</sequence>